<proteinExistence type="predicted"/>
<dbReference type="EMBL" id="JAUPBM010000014">
    <property type="protein sequence ID" value="MDO7019599.1"/>
    <property type="molecule type" value="Genomic_DNA"/>
</dbReference>
<name>A0ABT8YUW5_9SPIR</name>
<gene>
    <name evidence="2" type="ORF">Q5M86_02300</name>
</gene>
<comment type="caution">
    <text evidence="2">The sequence shown here is derived from an EMBL/GenBank/DDBJ whole genome shotgun (WGS) entry which is preliminary data.</text>
</comment>
<evidence type="ECO:0000313" key="3">
    <source>
        <dbReference type="Proteomes" id="UP001175147"/>
    </source>
</evidence>
<evidence type="ECO:0000259" key="1">
    <source>
        <dbReference type="Pfam" id="PF18643"/>
    </source>
</evidence>
<organism evidence="2 3">
    <name type="scientific">Brachyspira innocens</name>
    <dbReference type="NCBI Taxonomy" id="13264"/>
    <lineage>
        <taxon>Bacteria</taxon>
        <taxon>Pseudomonadati</taxon>
        <taxon>Spirochaetota</taxon>
        <taxon>Spirochaetia</taxon>
        <taxon>Brachyspirales</taxon>
        <taxon>Brachyspiraceae</taxon>
        <taxon>Brachyspira</taxon>
    </lineage>
</organism>
<keyword evidence="3" id="KW-1185">Reference proteome</keyword>
<sequence length="224" mass="26188">MTFEDLINLYEDKKKIYKDNTYKYISEILKEAKEKHKQFVSHNGVNDTEQSWRSFKGKNLEKMIEYIISDEVKKIGLSIINGNKLERKKIFEDKTLDLLKRNLCVDYGEYGLHLPDVDIIVYDEKTSKIISVLSIKVTLRERIAQTGYWKLKLMQSSVTRHIKVLFITLDEDETLSIKSHAKKGRAIAEIDTDGCYILTENNVEESNKVKLFSDFINDLKKIIK</sequence>
<dbReference type="InterPro" id="IPR041551">
    <property type="entry name" value="RE_BsaWI"/>
</dbReference>
<reference evidence="2" key="1">
    <citation type="submission" date="2023-07" db="EMBL/GenBank/DDBJ databases">
        <title>Mucosal microbiota of week-old chicken and adult hens.</title>
        <authorList>
            <person name="Volf J."/>
            <person name="Karasova D."/>
            <person name="Crhanova M."/>
            <person name="Faldynova M."/>
            <person name="Prikrylova H."/>
            <person name="Zeman M."/>
            <person name="Babak V."/>
            <person name="Rajova J."/>
            <person name="Rychlik I."/>
        </authorList>
    </citation>
    <scope>NUCLEOTIDE SEQUENCE</scope>
    <source>
        <strain evidence="2">ET902</strain>
    </source>
</reference>
<feature type="domain" description="BsaWI restriction endonuclease type 2" evidence="1">
    <location>
        <begin position="94"/>
        <end position="198"/>
    </location>
</feature>
<dbReference type="Proteomes" id="UP001175147">
    <property type="component" value="Unassembled WGS sequence"/>
</dbReference>
<dbReference type="Pfam" id="PF18643">
    <property type="entry name" value="RE_BsaWI"/>
    <property type="match status" value="1"/>
</dbReference>
<dbReference type="RefSeq" id="WP_304385451.1">
    <property type="nucleotide sequence ID" value="NZ_JAUPBL010000052.1"/>
</dbReference>
<protein>
    <submittedName>
        <fullName evidence="2">BsaWI family type II restriction enzyme</fullName>
    </submittedName>
</protein>
<evidence type="ECO:0000313" key="2">
    <source>
        <dbReference type="EMBL" id="MDO7019599.1"/>
    </source>
</evidence>
<accession>A0ABT8YUW5</accession>